<evidence type="ECO:0000313" key="11">
    <source>
        <dbReference type="EMBL" id="GAB32921.1"/>
    </source>
</evidence>
<feature type="transmembrane region" description="Helical" evidence="9">
    <location>
        <begin position="6"/>
        <end position="22"/>
    </location>
</feature>
<comment type="subcellular location">
    <subcellularLocation>
        <location evidence="1 9">Cell membrane</location>
        <topology evidence="1 9">Single-pass membrane protein</topology>
    </subcellularLocation>
</comment>
<sequence length="96" mass="10420">MGAMSWWHWLIVLVVVLLLFGSKKLPDAARGLGQSLRIFKSEVQEMQRDGDNTAPAAPESPDEATPQRELPRSETGTTDTGTAATQPTPDQTKKSA</sequence>
<dbReference type="OrthoDB" id="5245163at2"/>
<organism evidence="11 12">
    <name type="scientific">Gordonia otitidis (strain DSM 44809 / CCUG 52243 / JCM 12355 / NBRC 100426 / IFM 10032)</name>
    <dbReference type="NCBI Taxonomy" id="1108044"/>
    <lineage>
        <taxon>Bacteria</taxon>
        <taxon>Bacillati</taxon>
        <taxon>Actinomycetota</taxon>
        <taxon>Actinomycetes</taxon>
        <taxon>Mycobacteriales</taxon>
        <taxon>Gordoniaceae</taxon>
        <taxon>Gordonia</taxon>
    </lineage>
</organism>
<evidence type="ECO:0000256" key="7">
    <source>
        <dbReference type="ARBA" id="ARBA00023010"/>
    </source>
</evidence>
<evidence type="ECO:0000256" key="6">
    <source>
        <dbReference type="ARBA" id="ARBA00022989"/>
    </source>
</evidence>
<keyword evidence="3 9" id="KW-1003">Cell membrane</keyword>
<evidence type="ECO:0000256" key="4">
    <source>
        <dbReference type="ARBA" id="ARBA00022692"/>
    </source>
</evidence>
<accession>H5THG3</accession>
<evidence type="ECO:0000256" key="9">
    <source>
        <dbReference type="HAMAP-Rule" id="MF_00236"/>
    </source>
</evidence>
<dbReference type="GO" id="GO:0033281">
    <property type="term" value="C:TAT protein transport complex"/>
    <property type="evidence" value="ECO:0007669"/>
    <property type="project" value="UniProtKB-UniRule"/>
</dbReference>
<comment type="similarity">
    <text evidence="9">Belongs to the TatA/E family.</text>
</comment>
<evidence type="ECO:0000256" key="10">
    <source>
        <dbReference type="SAM" id="MobiDB-lite"/>
    </source>
</evidence>
<dbReference type="STRING" id="1108044.GOOTI_033_00310"/>
<evidence type="ECO:0000256" key="2">
    <source>
        <dbReference type="ARBA" id="ARBA00022448"/>
    </source>
</evidence>
<comment type="caution">
    <text evidence="11">The sequence shown here is derived from an EMBL/GenBank/DDBJ whole genome shotgun (WGS) entry which is preliminary data.</text>
</comment>
<comment type="function">
    <text evidence="9">Part of the twin-arginine translocation (Tat) system that transports large folded proteins containing a characteristic twin-arginine motif in their signal peptide across membranes. TatA could form the protein-conducting channel of the Tat system.</text>
</comment>
<keyword evidence="5 9" id="KW-0653">Protein transport</keyword>
<evidence type="ECO:0000256" key="3">
    <source>
        <dbReference type="ARBA" id="ARBA00022475"/>
    </source>
</evidence>
<evidence type="ECO:0000256" key="1">
    <source>
        <dbReference type="ARBA" id="ARBA00004162"/>
    </source>
</evidence>
<keyword evidence="12" id="KW-1185">Reference proteome</keyword>
<evidence type="ECO:0000313" key="12">
    <source>
        <dbReference type="Proteomes" id="UP000005038"/>
    </source>
</evidence>
<dbReference type="HAMAP" id="MF_00236">
    <property type="entry name" value="TatA_E"/>
    <property type="match status" value="1"/>
</dbReference>
<evidence type="ECO:0000256" key="5">
    <source>
        <dbReference type="ARBA" id="ARBA00022927"/>
    </source>
</evidence>
<dbReference type="NCBIfam" id="TIGR01411">
    <property type="entry name" value="tatAE"/>
    <property type="match status" value="1"/>
</dbReference>
<feature type="region of interest" description="Disordered" evidence="10">
    <location>
        <begin position="43"/>
        <end position="96"/>
    </location>
</feature>
<dbReference type="GO" id="GO:0043953">
    <property type="term" value="P:protein transport by the Tat complex"/>
    <property type="evidence" value="ECO:0007669"/>
    <property type="project" value="UniProtKB-UniRule"/>
</dbReference>
<name>H5THG3_GORO1</name>
<dbReference type="NCBIfam" id="NF001854">
    <property type="entry name" value="PRK00575.1"/>
    <property type="match status" value="1"/>
</dbReference>
<dbReference type="InterPro" id="IPR003369">
    <property type="entry name" value="TatA/B/E"/>
</dbReference>
<keyword evidence="2 9" id="KW-0813">Transport</keyword>
<proteinExistence type="inferred from homology"/>
<dbReference type="PANTHER" id="PTHR42982">
    <property type="entry name" value="SEC-INDEPENDENT PROTEIN TRANSLOCASE PROTEIN TATA"/>
    <property type="match status" value="1"/>
</dbReference>
<evidence type="ECO:0000256" key="8">
    <source>
        <dbReference type="ARBA" id="ARBA00023136"/>
    </source>
</evidence>
<dbReference type="RefSeq" id="WP_007237182.1">
    <property type="nucleotide sequence ID" value="NZ_BAFB01000033.1"/>
</dbReference>
<dbReference type="Proteomes" id="UP000005038">
    <property type="component" value="Unassembled WGS sequence"/>
</dbReference>
<dbReference type="AlphaFoldDB" id="H5THG3"/>
<keyword evidence="6 9" id="KW-1133">Transmembrane helix</keyword>
<reference evidence="11" key="1">
    <citation type="submission" date="2012-02" db="EMBL/GenBank/DDBJ databases">
        <title>Whole genome shotgun sequence of Gordonia otitidis NBRC 100426.</title>
        <authorList>
            <person name="Yoshida I."/>
            <person name="Hosoyama A."/>
            <person name="Tsuchikane K."/>
            <person name="Katsumata H."/>
            <person name="Yamazaki S."/>
            <person name="Fujita N."/>
        </authorList>
    </citation>
    <scope>NUCLEOTIDE SEQUENCE [LARGE SCALE GENOMIC DNA]</scope>
    <source>
        <strain evidence="11">NBRC 100426</strain>
    </source>
</reference>
<protein>
    <recommendedName>
        <fullName evidence="9">Sec-independent protein translocase protein TatA</fullName>
    </recommendedName>
</protein>
<keyword evidence="7 9" id="KW-0811">Translocation</keyword>
<comment type="subunit">
    <text evidence="9">The Tat system comprises two distinct complexes: a TatABC complex, containing multiple copies of TatA, TatB and TatC subunits, and a separate TatA complex, containing only TatA subunits. Substrates initially bind to the TatABC complex, which probably triggers association of the separate TatA complex to form the active translocon.</text>
</comment>
<dbReference type="GO" id="GO:0008320">
    <property type="term" value="F:protein transmembrane transporter activity"/>
    <property type="evidence" value="ECO:0007669"/>
    <property type="project" value="UniProtKB-UniRule"/>
</dbReference>
<dbReference type="EMBL" id="BAFB01000033">
    <property type="protein sequence ID" value="GAB32921.1"/>
    <property type="molecule type" value="Genomic_DNA"/>
</dbReference>
<feature type="compositionally biased region" description="Low complexity" evidence="10">
    <location>
        <begin position="75"/>
        <end position="90"/>
    </location>
</feature>
<keyword evidence="8 9" id="KW-0472">Membrane</keyword>
<keyword evidence="4 9" id="KW-0812">Transmembrane</keyword>
<dbReference type="PANTHER" id="PTHR42982:SF8">
    <property type="entry name" value="SEC-INDEPENDENT PROTEIN TRANSLOCASE PROTEIN TATA"/>
    <property type="match status" value="1"/>
</dbReference>
<dbReference type="Pfam" id="PF02416">
    <property type="entry name" value="TatA_B_E"/>
    <property type="match status" value="1"/>
</dbReference>
<dbReference type="InterPro" id="IPR006312">
    <property type="entry name" value="TatA/E"/>
</dbReference>
<gene>
    <name evidence="9 11" type="primary">tatA</name>
    <name evidence="11" type="ORF">GOOTI_033_00310</name>
</gene>
<dbReference type="Gene3D" id="1.20.5.3310">
    <property type="match status" value="1"/>
</dbReference>